<feature type="signal peptide" evidence="2">
    <location>
        <begin position="1"/>
        <end position="20"/>
    </location>
</feature>
<name>A0A423PW43_9GAMM</name>
<feature type="chain" id="PRO_5019123043" evidence="2">
    <location>
        <begin position="21"/>
        <end position="439"/>
    </location>
</feature>
<evidence type="ECO:0000259" key="4">
    <source>
        <dbReference type="Pfam" id="PF13406"/>
    </source>
</evidence>
<dbReference type="EMBL" id="AYKH01000003">
    <property type="protein sequence ID" value="ROO29742.1"/>
    <property type="molecule type" value="Genomic_DNA"/>
</dbReference>
<dbReference type="InterPro" id="IPR011970">
    <property type="entry name" value="MltB_2"/>
</dbReference>
<dbReference type="RefSeq" id="WP_123630166.1">
    <property type="nucleotide sequence ID" value="NZ_AYKH01000003.1"/>
</dbReference>
<dbReference type="GO" id="GO:0009253">
    <property type="term" value="P:peptidoglycan catabolic process"/>
    <property type="evidence" value="ECO:0007669"/>
    <property type="project" value="TreeGrafter"/>
</dbReference>
<dbReference type="InterPro" id="IPR031304">
    <property type="entry name" value="SLT_2"/>
</dbReference>
<dbReference type="FunFam" id="1.10.8.350:FF:000001">
    <property type="entry name" value="Lytic murein transglycosylase B"/>
    <property type="match status" value="1"/>
</dbReference>
<dbReference type="PANTHER" id="PTHR30163:SF8">
    <property type="entry name" value="LYTIC MUREIN TRANSGLYCOSYLASE"/>
    <property type="match status" value="1"/>
</dbReference>
<dbReference type="Gene3D" id="1.10.530.10">
    <property type="match status" value="1"/>
</dbReference>
<dbReference type="NCBIfam" id="TIGR02283">
    <property type="entry name" value="MltB_2"/>
    <property type="match status" value="1"/>
</dbReference>
<evidence type="ECO:0000313" key="6">
    <source>
        <dbReference type="Proteomes" id="UP000283993"/>
    </source>
</evidence>
<dbReference type="InterPro" id="IPR023346">
    <property type="entry name" value="Lysozyme-like_dom_sf"/>
</dbReference>
<dbReference type="InterPro" id="IPR036366">
    <property type="entry name" value="PGBDSf"/>
</dbReference>
<accession>A0A423PW43</accession>
<dbReference type="SUPFAM" id="SSF47090">
    <property type="entry name" value="PGBD-like"/>
    <property type="match status" value="1"/>
</dbReference>
<dbReference type="Pfam" id="PF13406">
    <property type="entry name" value="SLT_2"/>
    <property type="match status" value="1"/>
</dbReference>
<dbReference type="PROSITE" id="PS51257">
    <property type="entry name" value="PROKAR_LIPOPROTEIN"/>
    <property type="match status" value="1"/>
</dbReference>
<protein>
    <submittedName>
        <fullName evidence="5">Murein transglycosylase</fullName>
    </submittedName>
</protein>
<reference evidence="5 6" key="1">
    <citation type="submission" date="2013-10" db="EMBL/GenBank/DDBJ databases">
        <title>Salinisphaera orenii MK-B5 Genome Sequencing.</title>
        <authorList>
            <person name="Lai Q."/>
            <person name="Li C."/>
            <person name="Shao Z."/>
        </authorList>
    </citation>
    <scope>NUCLEOTIDE SEQUENCE [LARGE SCALE GENOMIC DNA]</scope>
    <source>
        <strain evidence="5 6">MK-B5</strain>
    </source>
</reference>
<feature type="compositionally biased region" description="Low complexity" evidence="1">
    <location>
        <begin position="31"/>
        <end position="46"/>
    </location>
</feature>
<dbReference type="InterPro" id="IPR036365">
    <property type="entry name" value="PGBD-like_sf"/>
</dbReference>
<dbReference type="Gene3D" id="1.10.101.10">
    <property type="entry name" value="PGBD-like superfamily/PGBD"/>
    <property type="match status" value="1"/>
</dbReference>
<dbReference type="Gene3D" id="1.10.8.350">
    <property type="entry name" value="Bacterial muramidase"/>
    <property type="match status" value="1"/>
</dbReference>
<dbReference type="InterPro" id="IPR002477">
    <property type="entry name" value="Peptidoglycan-bd-like"/>
</dbReference>
<dbReference type="GO" id="GO:0008933">
    <property type="term" value="F:peptidoglycan lytic transglycosylase activity"/>
    <property type="evidence" value="ECO:0007669"/>
    <property type="project" value="TreeGrafter"/>
</dbReference>
<sequence length="439" mass="47492">MSYRILLTLSVLALLLGACAHPDVRGAPAADAEAASAKTGDAASPEAADEAASEPAQQTTSQRDAAGFARWVAGFRERAAARGVDRDTLAEAFDDATFQPSIIELDRRQPEFTRAIWTYLDSAVSATRVARGREELASHAETARTVEARYGVPRTIIGAIWGVESNYGGNFGGYEVIDALATLAYDGRRRDFAEEQLYAALAILADGDIDRERMQGSWAGAMGHTQFIPTSFRRYAVDADGDGRRDIWASIADVMGSTAHYLAENGWQRDRTWGREVVLPPDFDYALAEMDTRRTTAAWRSAGVRAVDDRGLPQFEAGSILAPAGAHGPAFLVGPNFRVLLRYNNATSYGLAVGLLSDRLAGEPGVQGEWPRTLASLSRDEVREMQRLLNELGHDVGAPDGLVGPNTRAGLRGFQREQGRTADGYPTHALLRAIRAAAR</sequence>
<organism evidence="5 6">
    <name type="scientific">Salinisphaera orenii MK-B5</name>
    <dbReference type="NCBI Taxonomy" id="856730"/>
    <lineage>
        <taxon>Bacteria</taxon>
        <taxon>Pseudomonadati</taxon>
        <taxon>Pseudomonadota</taxon>
        <taxon>Gammaproteobacteria</taxon>
        <taxon>Salinisphaerales</taxon>
        <taxon>Salinisphaeraceae</taxon>
        <taxon>Salinisphaera</taxon>
    </lineage>
</organism>
<dbReference type="PANTHER" id="PTHR30163">
    <property type="entry name" value="MEMBRANE-BOUND LYTIC MUREIN TRANSGLYCOSYLASE B"/>
    <property type="match status" value="1"/>
</dbReference>
<proteinExistence type="predicted"/>
<evidence type="ECO:0000256" key="1">
    <source>
        <dbReference type="SAM" id="MobiDB-lite"/>
    </source>
</evidence>
<dbReference type="CDD" id="cd13399">
    <property type="entry name" value="Slt35-like"/>
    <property type="match status" value="1"/>
</dbReference>
<comment type="caution">
    <text evidence="5">The sequence shown here is derived from an EMBL/GenBank/DDBJ whole genome shotgun (WGS) entry which is preliminary data.</text>
</comment>
<dbReference type="AlphaFoldDB" id="A0A423PW43"/>
<feature type="domain" description="Peptidoglycan binding-like" evidence="3">
    <location>
        <begin position="379"/>
        <end position="434"/>
    </location>
</feature>
<evidence type="ECO:0000259" key="3">
    <source>
        <dbReference type="Pfam" id="PF01471"/>
    </source>
</evidence>
<dbReference type="Proteomes" id="UP000283993">
    <property type="component" value="Unassembled WGS sequence"/>
</dbReference>
<feature type="domain" description="Transglycosylase SLT" evidence="4">
    <location>
        <begin position="68"/>
        <end position="358"/>
    </location>
</feature>
<evidence type="ECO:0000256" key="2">
    <source>
        <dbReference type="SAM" id="SignalP"/>
    </source>
</evidence>
<keyword evidence="6" id="KW-1185">Reference proteome</keyword>
<dbReference type="Pfam" id="PF01471">
    <property type="entry name" value="PG_binding_1"/>
    <property type="match status" value="1"/>
</dbReference>
<dbReference type="InterPro" id="IPR043426">
    <property type="entry name" value="MltB-like"/>
</dbReference>
<keyword evidence="2" id="KW-0732">Signal</keyword>
<evidence type="ECO:0000313" key="5">
    <source>
        <dbReference type="EMBL" id="ROO29742.1"/>
    </source>
</evidence>
<gene>
    <name evidence="5" type="ORF">SAOR_03055</name>
</gene>
<feature type="region of interest" description="Disordered" evidence="1">
    <location>
        <begin position="31"/>
        <end position="64"/>
    </location>
</feature>
<dbReference type="SUPFAM" id="SSF53955">
    <property type="entry name" value="Lysozyme-like"/>
    <property type="match status" value="1"/>
</dbReference>